<dbReference type="PANTHER" id="PTHR37242">
    <property type="entry name" value="OS09G0569450 PROTEIN"/>
    <property type="match status" value="1"/>
</dbReference>
<dbReference type="Proteomes" id="UP000834106">
    <property type="component" value="Chromosome 12"/>
</dbReference>
<evidence type="ECO:0000313" key="2">
    <source>
        <dbReference type="Proteomes" id="UP000834106"/>
    </source>
</evidence>
<keyword evidence="2" id="KW-1185">Reference proteome</keyword>
<reference evidence="1" key="1">
    <citation type="submission" date="2023-05" db="EMBL/GenBank/DDBJ databases">
        <authorList>
            <person name="Huff M."/>
        </authorList>
    </citation>
    <scope>NUCLEOTIDE SEQUENCE</scope>
</reference>
<protein>
    <submittedName>
        <fullName evidence="1">Uncharacterized protein</fullName>
    </submittedName>
</protein>
<evidence type="ECO:0000313" key="1">
    <source>
        <dbReference type="EMBL" id="CAI9773288.1"/>
    </source>
</evidence>
<dbReference type="PANTHER" id="PTHR37242:SF1">
    <property type="entry name" value="OS09G0569450 PROTEIN"/>
    <property type="match status" value="1"/>
</dbReference>
<gene>
    <name evidence="1" type="ORF">FPE_LOCUS20718</name>
</gene>
<dbReference type="EMBL" id="OU503047">
    <property type="protein sequence ID" value="CAI9773288.1"/>
    <property type="molecule type" value="Genomic_DNA"/>
</dbReference>
<name>A0AAD1ZP45_9LAMI</name>
<sequence>MEANVLTLAMSSGKIPQATETRPWGTPLGRNPFSAVALAPYLHVSRLQHQQNPSSYRDSALGNSTRPDSILGSCTSSLSPCIEAPTSASPFDPSRMIGIIRRKALIKDLAAVYHAECLTYCQELLELQSKVDEPYTDTTETKTPLDSRKEKMRPPKRLKKSLLLMKLDLSTCHLAEIYVLNAYILLGRCRVQDADSLQKFVSPFVAKTLVDVIRKDERLVPLASQAKSTHVRSELRELNCVQLKGVR</sequence>
<organism evidence="1 2">
    <name type="scientific">Fraxinus pennsylvanica</name>
    <dbReference type="NCBI Taxonomy" id="56036"/>
    <lineage>
        <taxon>Eukaryota</taxon>
        <taxon>Viridiplantae</taxon>
        <taxon>Streptophyta</taxon>
        <taxon>Embryophyta</taxon>
        <taxon>Tracheophyta</taxon>
        <taxon>Spermatophyta</taxon>
        <taxon>Magnoliopsida</taxon>
        <taxon>eudicotyledons</taxon>
        <taxon>Gunneridae</taxon>
        <taxon>Pentapetalae</taxon>
        <taxon>asterids</taxon>
        <taxon>lamiids</taxon>
        <taxon>Lamiales</taxon>
        <taxon>Oleaceae</taxon>
        <taxon>Oleeae</taxon>
        <taxon>Fraxinus</taxon>
    </lineage>
</organism>
<proteinExistence type="predicted"/>
<dbReference type="AlphaFoldDB" id="A0AAD1ZP45"/>
<accession>A0AAD1ZP45</accession>